<dbReference type="OrthoDB" id="2596219at2"/>
<feature type="transmembrane region" description="Helical" evidence="1">
    <location>
        <begin position="88"/>
        <end position="109"/>
    </location>
</feature>
<protein>
    <submittedName>
        <fullName evidence="2">Uncharacterized protein</fullName>
    </submittedName>
</protein>
<dbReference type="RefSeq" id="WP_089653033.1">
    <property type="nucleotide sequence ID" value="NZ_FNIZ01000013.1"/>
</dbReference>
<gene>
    <name evidence="2" type="ORF">SAMN05421677_113101</name>
</gene>
<sequence length="188" mass="21226">MNPFYRIFGGLLLVLIDIHLGQIEVLADFIGYLMVLSALNGMDGNLKGMKGARSTALIISVLAIPLAFIGQPTGTTMGVSISTDLITIYHQFTSVVHLVLSYFLFYVLMDWSRNEGNEDIRKKTRKLFRVYLATHIVYFALLPFSINIPENVTIPLFIVGLAALLILEISFLVLLRTYHKEHQNRVHM</sequence>
<dbReference type="STRING" id="240303.SAMN05421677_113101"/>
<dbReference type="Proteomes" id="UP000198860">
    <property type="component" value="Unassembled WGS sequence"/>
</dbReference>
<organism evidence="2 3">
    <name type="scientific">Halobacillus aidingensis</name>
    <dbReference type="NCBI Taxonomy" id="240303"/>
    <lineage>
        <taxon>Bacteria</taxon>
        <taxon>Bacillati</taxon>
        <taxon>Bacillota</taxon>
        <taxon>Bacilli</taxon>
        <taxon>Bacillales</taxon>
        <taxon>Bacillaceae</taxon>
        <taxon>Halobacillus</taxon>
    </lineage>
</organism>
<dbReference type="EMBL" id="FNIZ01000013">
    <property type="protein sequence ID" value="SDP19898.1"/>
    <property type="molecule type" value="Genomic_DNA"/>
</dbReference>
<reference evidence="3" key="1">
    <citation type="submission" date="2016-10" db="EMBL/GenBank/DDBJ databases">
        <authorList>
            <person name="Varghese N."/>
            <person name="Submissions S."/>
        </authorList>
    </citation>
    <scope>NUCLEOTIDE SEQUENCE [LARGE SCALE GENOMIC DNA]</scope>
    <source>
        <strain evidence="3">CGMCC 1.3703</strain>
    </source>
</reference>
<keyword evidence="3" id="KW-1185">Reference proteome</keyword>
<feature type="transmembrane region" description="Helical" evidence="1">
    <location>
        <begin position="130"/>
        <end position="148"/>
    </location>
</feature>
<feature type="transmembrane region" description="Helical" evidence="1">
    <location>
        <begin position="20"/>
        <end position="39"/>
    </location>
</feature>
<feature type="transmembrane region" description="Helical" evidence="1">
    <location>
        <begin position="51"/>
        <end position="68"/>
    </location>
</feature>
<keyword evidence="1" id="KW-0472">Membrane</keyword>
<evidence type="ECO:0000313" key="2">
    <source>
        <dbReference type="EMBL" id="SDP19898.1"/>
    </source>
</evidence>
<proteinExistence type="predicted"/>
<keyword evidence="1" id="KW-1133">Transmembrane helix</keyword>
<evidence type="ECO:0000313" key="3">
    <source>
        <dbReference type="Proteomes" id="UP000198860"/>
    </source>
</evidence>
<name>A0A1H0QT84_HALAD</name>
<evidence type="ECO:0000256" key="1">
    <source>
        <dbReference type="SAM" id="Phobius"/>
    </source>
</evidence>
<dbReference type="AlphaFoldDB" id="A0A1H0QT84"/>
<feature type="transmembrane region" description="Helical" evidence="1">
    <location>
        <begin position="154"/>
        <end position="175"/>
    </location>
</feature>
<accession>A0A1H0QT84</accession>
<keyword evidence="1" id="KW-0812">Transmembrane</keyword>